<evidence type="ECO:0000256" key="11">
    <source>
        <dbReference type="ARBA" id="ARBA00049494"/>
    </source>
</evidence>
<dbReference type="Gene3D" id="3.40.50.620">
    <property type="entry name" value="HUPs"/>
    <property type="match status" value="1"/>
</dbReference>
<evidence type="ECO:0000256" key="6">
    <source>
        <dbReference type="ARBA" id="ARBA00022679"/>
    </source>
</evidence>
<dbReference type="InterPro" id="IPR015864">
    <property type="entry name" value="FAD_synthase"/>
</dbReference>
<evidence type="ECO:0000256" key="3">
    <source>
        <dbReference type="ARBA" id="ARBA00012393"/>
    </source>
</evidence>
<comment type="similarity">
    <text evidence="2">Belongs to the RibF family.</text>
</comment>
<evidence type="ECO:0000259" key="12">
    <source>
        <dbReference type="Pfam" id="PF06574"/>
    </source>
</evidence>
<name>A0ABY7SM95_9RHOB</name>
<dbReference type="PANTHER" id="PTHR22749:SF6">
    <property type="entry name" value="RIBOFLAVIN KINASE"/>
    <property type="match status" value="1"/>
</dbReference>
<evidence type="ECO:0000256" key="9">
    <source>
        <dbReference type="ARBA" id="ARBA00022827"/>
    </source>
</evidence>
<gene>
    <name evidence="13" type="ORF">JHX87_04710</name>
</gene>
<dbReference type="InterPro" id="IPR023468">
    <property type="entry name" value="Riboflavin_kinase"/>
</dbReference>
<keyword evidence="14" id="KW-1185">Reference proteome</keyword>
<evidence type="ECO:0000256" key="4">
    <source>
        <dbReference type="ARBA" id="ARBA00022630"/>
    </source>
</evidence>
<dbReference type="InterPro" id="IPR014729">
    <property type="entry name" value="Rossmann-like_a/b/a_fold"/>
</dbReference>
<evidence type="ECO:0000313" key="13">
    <source>
        <dbReference type="EMBL" id="WCR08120.1"/>
    </source>
</evidence>
<protein>
    <recommendedName>
        <fullName evidence="3">FAD synthase</fullName>
        <ecNumber evidence="3">2.7.7.2</ecNumber>
    </recommendedName>
</protein>
<dbReference type="Proteomes" id="UP001219349">
    <property type="component" value="Chromosome"/>
</dbReference>
<keyword evidence="7" id="KW-0548">Nucleotidyltransferase</keyword>
<keyword evidence="9" id="KW-0274">FAD</keyword>
<evidence type="ECO:0000256" key="7">
    <source>
        <dbReference type="ARBA" id="ARBA00022695"/>
    </source>
</evidence>
<evidence type="ECO:0000256" key="8">
    <source>
        <dbReference type="ARBA" id="ARBA00022741"/>
    </source>
</evidence>
<dbReference type="PANTHER" id="PTHR22749">
    <property type="entry name" value="RIBOFLAVIN KINASE/FMN ADENYLYLTRANSFERASE"/>
    <property type="match status" value="1"/>
</dbReference>
<dbReference type="Pfam" id="PF06574">
    <property type="entry name" value="FAD_syn"/>
    <property type="match status" value="1"/>
</dbReference>
<keyword evidence="4" id="KW-0285">Flavoprotein</keyword>
<dbReference type="RefSeq" id="WP_271882756.1">
    <property type="nucleotide sequence ID" value="NZ_CP067136.1"/>
</dbReference>
<sequence>MWFRTYTHEVAQGRDPAAQRATCIAIGAFDGVHRGHKALIADMMARARAQGLQAAVFTFDPLPKVFFGAAEPILSLQDRLDGLHDLGVEQVHVASFDRAYAARPAEAFLDDLASIRVAEVHVGDDFRFGKGRAGTPELIRSRFRVVEKSAVLCDQGERISSTRIRALFKIGDLETARMLLGKTRAAMPAAHALGAA</sequence>
<dbReference type="EMBL" id="CP067136">
    <property type="protein sequence ID" value="WCR08120.1"/>
    <property type="molecule type" value="Genomic_DNA"/>
</dbReference>
<dbReference type="CDD" id="cd02064">
    <property type="entry name" value="FAD_synthetase_N"/>
    <property type="match status" value="1"/>
</dbReference>
<comment type="catalytic activity">
    <reaction evidence="11">
        <text>FMN + ATP + H(+) = FAD + diphosphate</text>
        <dbReference type="Rhea" id="RHEA:17237"/>
        <dbReference type="ChEBI" id="CHEBI:15378"/>
        <dbReference type="ChEBI" id="CHEBI:30616"/>
        <dbReference type="ChEBI" id="CHEBI:33019"/>
        <dbReference type="ChEBI" id="CHEBI:57692"/>
        <dbReference type="ChEBI" id="CHEBI:58210"/>
        <dbReference type="EC" id="2.7.7.2"/>
    </reaction>
</comment>
<comment type="pathway">
    <text evidence="1">Cofactor biosynthesis; FAD biosynthesis; FAD from FMN: step 1/1.</text>
</comment>
<dbReference type="EC" id="2.7.7.2" evidence="3"/>
<evidence type="ECO:0000256" key="10">
    <source>
        <dbReference type="ARBA" id="ARBA00022840"/>
    </source>
</evidence>
<dbReference type="SUPFAM" id="SSF52374">
    <property type="entry name" value="Nucleotidylyl transferase"/>
    <property type="match status" value="1"/>
</dbReference>
<evidence type="ECO:0000256" key="5">
    <source>
        <dbReference type="ARBA" id="ARBA00022643"/>
    </source>
</evidence>
<organism evidence="13 14">
    <name type="scientific">Paracoccus fistulariae</name>
    <dbReference type="NCBI Taxonomy" id="658446"/>
    <lineage>
        <taxon>Bacteria</taxon>
        <taxon>Pseudomonadati</taxon>
        <taxon>Pseudomonadota</taxon>
        <taxon>Alphaproteobacteria</taxon>
        <taxon>Rhodobacterales</taxon>
        <taxon>Paracoccaceae</taxon>
        <taxon>Paracoccus</taxon>
    </lineage>
</organism>
<feature type="domain" description="FAD synthetase" evidence="12">
    <location>
        <begin position="17"/>
        <end position="163"/>
    </location>
</feature>
<evidence type="ECO:0000313" key="14">
    <source>
        <dbReference type="Proteomes" id="UP001219349"/>
    </source>
</evidence>
<evidence type="ECO:0000256" key="1">
    <source>
        <dbReference type="ARBA" id="ARBA00004726"/>
    </source>
</evidence>
<keyword evidence="5" id="KW-0288">FMN</keyword>
<evidence type="ECO:0000256" key="2">
    <source>
        <dbReference type="ARBA" id="ARBA00010214"/>
    </source>
</evidence>
<accession>A0ABY7SM95</accession>
<keyword evidence="6" id="KW-0808">Transferase</keyword>
<proteinExistence type="inferred from homology"/>
<reference evidence="13 14" key="1">
    <citation type="submission" date="2021-01" db="EMBL/GenBank/DDBJ databases">
        <title>Biogeographic distribution of Paracoccus.</title>
        <authorList>
            <person name="Hollensteiner J."/>
            <person name="Leineberger J."/>
            <person name="Brinkhoff T."/>
            <person name="Daniel R."/>
        </authorList>
    </citation>
    <scope>NUCLEOTIDE SEQUENCE [LARGE SCALE GENOMIC DNA]</scope>
    <source>
        <strain evidence="13 14">KCTC 22803</strain>
    </source>
</reference>
<keyword evidence="10" id="KW-0067">ATP-binding</keyword>
<keyword evidence="8" id="KW-0547">Nucleotide-binding</keyword>